<dbReference type="GO" id="GO:0008177">
    <property type="term" value="F:succinate dehydrogenase (quinone) activity"/>
    <property type="evidence" value="ECO:0007669"/>
    <property type="project" value="UniProtKB-EC"/>
</dbReference>
<evidence type="ECO:0000313" key="6">
    <source>
        <dbReference type="Proteomes" id="UP000216052"/>
    </source>
</evidence>
<proteinExistence type="inferred from homology"/>
<dbReference type="Gene3D" id="3.10.20.30">
    <property type="match status" value="1"/>
</dbReference>
<dbReference type="EMBL" id="CP155571">
    <property type="protein sequence ID" value="XFO73836.1"/>
    <property type="molecule type" value="Genomic_DNA"/>
</dbReference>
<dbReference type="EC" id="1.3.5.1" evidence="5"/>
<keyword evidence="6" id="KW-1185">Reference proteome</keyword>
<dbReference type="InterPro" id="IPR025192">
    <property type="entry name" value="Succ_DH/fum_Rdtase_N"/>
</dbReference>
<accession>A0ABZ3J6U3</accession>
<dbReference type="PANTHER" id="PTHR11921:SF29">
    <property type="entry name" value="SUCCINATE DEHYDROGENASE [UBIQUINONE] IRON-SULFUR SUBUNIT, MITOCHONDRIAL"/>
    <property type="match status" value="1"/>
</dbReference>
<evidence type="ECO:0000256" key="1">
    <source>
        <dbReference type="ARBA" id="ARBA00001927"/>
    </source>
</evidence>
<evidence type="ECO:0000256" key="3">
    <source>
        <dbReference type="ARBA" id="ARBA00034078"/>
    </source>
</evidence>
<gene>
    <name evidence="5" type="primary">frdB</name>
    <name evidence="5" type="ORF">SPACI_039430</name>
</gene>
<protein>
    <submittedName>
        <fullName evidence="5">Fumarate reductase iron-sulfur subunit</fullName>
        <ecNumber evidence="5">1.3.5.1</ecNumber>
    </submittedName>
</protein>
<dbReference type="InterPro" id="IPR050573">
    <property type="entry name" value="SDH/FRD_Iron-Sulfur"/>
</dbReference>
<dbReference type="Pfam" id="PF13085">
    <property type="entry name" value="Fer2_3"/>
    <property type="match status" value="1"/>
</dbReference>
<keyword evidence="5" id="KW-0560">Oxidoreductase</keyword>
<dbReference type="Proteomes" id="UP000216052">
    <property type="component" value="Chromosome"/>
</dbReference>
<organism evidence="5 6">
    <name type="scientific">Sporomusa acidovorans (strain ATCC 49682 / DSM 3132 / Mol)</name>
    <dbReference type="NCBI Taxonomy" id="1123286"/>
    <lineage>
        <taxon>Bacteria</taxon>
        <taxon>Bacillati</taxon>
        <taxon>Bacillota</taxon>
        <taxon>Negativicutes</taxon>
        <taxon>Selenomonadales</taxon>
        <taxon>Sporomusaceae</taxon>
        <taxon>Sporomusa</taxon>
    </lineage>
</organism>
<evidence type="ECO:0000256" key="2">
    <source>
        <dbReference type="ARBA" id="ARBA00009433"/>
    </source>
</evidence>
<dbReference type="InterPro" id="IPR012675">
    <property type="entry name" value="Beta-grasp_dom_sf"/>
</dbReference>
<evidence type="ECO:0000313" key="5">
    <source>
        <dbReference type="EMBL" id="XFO73836.1"/>
    </source>
</evidence>
<evidence type="ECO:0000259" key="4">
    <source>
        <dbReference type="Pfam" id="PF13085"/>
    </source>
</evidence>
<name>A0ABZ3J6U3_SPOA4</name>
<sequence>MADKTLKVKVFRFDPSVDQEPRFEVYEVPFTAGMSVMDALDYIYQHVDSTLAYYDHAGCTLGVCGRCTGKINGKPGLLCQTLITGNVTLEPLSNNVLKDLVVK</sequence>
<feature type="domain" description="Succinate dehydogenase/fumarate reductase N-terminal" evidence="4">
    <location>
        <begin position="7"/>
        <end position="102"/>
    </location>
</feature>
<reference evidence="5" key="1">
    <citation type="submission" date="2024-05" db="EMBL/GenBank/DDBJ databases">
        <title>Isolation and characterization of Sporomusa carbonis sp. nov., a carboxydotrophic hydrogenogen in the genus of Sporomusa isolated from a charcoal burning pile.</title>
        <authorList>
            <person name="Boeer T."/>
            <person name="Rosenbaum F."/>
            <person name="Eysell L."/>
            <person name="Mueller V."/>
            <person name="Daniel R."/>
            <person name="Poehlein A."/>
        </authorList>
    </citation>
    <scope>NUCLEOTIDE SEQUENCE [LARGE SCALE GENOMIC DNA]</scope>
    <source>
        <strain evidence="5">DSM 3132</strain>
    </source>
</reference>
<dbReference type="InterPro" id="IPR036010">
    <property type="entry name" value="2Fe-2S_ferredoxin-like_sf"/>
</dbReference>
<comment type="similarity">
    <text evidence="2">Belongs to the succinate dehydrogenase/fumarate reductase iron-sulfur protein family.</text>
</comment>
<dbReference type="SUPFAM" id="SSF54292">
    <property type="entry name" value="2Fe-2S ferredoxin-like"/>
    <property type="match status" value="1"/>
</dbReference>
<comment type="cofactor">
    <cofactor evidence="1">
        <name>[3Fe-4S] cluster</name>
        <dbReference type="ChEBI" id="CHEBI:21137"/>
    </cofactor>
</comment>
<dbReference type="PANTHER" id="PTHR11921">
    <property type="entry name" value="SUCCINATE DEHYDROGENASE IRON-SULFUR PROTEIN"/>
    <property type="match status" value="1"/>
</dbReference>
<comment type="cofactor">
    <cofactor evidence="3">
        <name>[2Fe-2S] cluster</name>
        <dbReference type="ChEBI" id="CHEBI:190135"/>
    </cofactor>
</comment>
<dbReference type="RefSeq" id="WP_093794136.1">
    <property type="nucleotide sequence ID" value="NZ_CP155571.1"/>
</dbReference>